<keyword evidence="5" id="KW-1185">Reference proteome</keyword>
<keyword evidence="2" id="KW-1133">Transmembrane helix</keyword>
<keyword evidence="3" id="KW-0472">Membrane</keyword>
<dbReference type="EMBL" id="JABFAB010000008">
    <property type="protein sequence ID" value="MBA0657258.1"/>
    <property type="molecule type" value="Genomic_DNA"/>
</dbReference>
<dbReference type="InterPro" id="IPR030184">
    <property type="entry name" value="WAT1-related"/>
</dbReference>
<sequence>MEKLGLGSKAGKIKTVGAIICVGGALTTSLYKGKAFYLTHDHHPHYHSPAVAAAMAVSSPHWTRGTFMLVGSCLCYATWYILQDVSICFIFNFETGEVAGSIS</sequence>
<evidence type="ECO:0000313" key="5">
    <source>
        <dbReference type="Proteomes" id="UP000593573"/>
    </source>
</evidence>
<evidence type="ECO:0008006" key="6">
    <source>
        <dbReference type="Google" id="ProtNLM"/>
    </source>
</evidence>
<accession>A0A7J8V365</accession>
<evidence type="ECO:0000313" key="4">
    <source>
        <dbReference type="EMBL" id="MBA0657258.1"/>
    </source>
</evidence>
<reference evidence="4 5" key="1">
    <citation type="journal article" date="2019" name="Genome Biol. Evol.">
        <title>Insights into the evolution of the New World diploid cottons (Gossypium, subgenus Houzingenia) based on genome sequencing.</title>
        <authorList>
            <person name="Grover C.E."/>
            <person name="Arick M.A. 2nd"/>
            <person name="Thrash A."/>
            <person name="Conover J.L."/>
            <person name="Sanders W.S."/>
            <person name="Peterson D.G."/>
            <person name="Frelichowski J.E."/>
            <person name="Scheffler J.A."/>
            <person name="Scheffler B.E."/>
            <person name="Wendel J.F."/>
        </authorList>
    </citation>
    <scope>NUCLEOTIDE SEQUENCE [LARGE SCALE GENOMIC DNA]</scope>
    <source>
        <strain evidence="4">57</strain>
        <tissue evidence="4">Leaf</tissue>
    </source>
</reference>
<evidence type="ECO:0000256" key="3">
    <source>
        <dbReference type="ARBA" id="ARBA00023136"/>
    </source>
</evidence>
<evidence type="ECO:0000256" key="1">
    <source>
        <dbReference type="ARBA" id="ARBA00022692"/>
    </source>
</evidence>
<dbReference type="Proteomes" id="UP000593573">
    <property type="component" value="Unassembled WGS sequence"/>
</dbReference>
<organism evidence="4 5">
    <name type="scientific">Gossypium klotzschianum</name>
    <dbReference type="NCBI Taxonomy" id="34286"/>
    <lineage>
        <taxon>Eukaryota</taxon>
        <taxon>Viridiplantae</taxon>
        <taxon>Streptophyta</taxon>
        <taxon>Embryophyta</taxon>
        <taxon>Tracheophyta</taxon>
        <taxon>Spermatophyta</taxon>
        <taxon>Magnoliopsida</taxon>
        <taxon>eudicotyledons</taxon>
        <taxon>Gunneridae</taxon>
        <taxon>Pentapetalae</taxon>
        <taxon>rosids</taxon>
        <taxon>malvids</taxon>
        <taxon>Malvales</taxon>
        <taxon>Malvaceae</taxon>
        <taxon>Malvoideae</taxon>
        <taxon>Gossypium</taxon>
    </lineage>
</organism>
<dbReference type="GO" id="GO:0016020">
    <property type="term" value="C:membrane"/>
    <property type="evidence" value="ECO:0007669"/>
    <property type="project" value="InterPro"/>
</dbReference>
<gene>
    <name evidence="4" type="ORF">Goklo_009556</name>
</gene>
<comment type="caution">
    <text evidence="4">The sequence shown here is derived from an EMBL/GenBank/DDBJ whole genome shotgun (WGS) entry which is preliminary data.</text>
</comment>
<name>A0A7J8V365_9ROSI</name>
<evidence type="ECO:0000256" key="2">
    <source>
        <dbReference type="ARBA" id="ARBA00022989"/>
    </source>
</evidence>
<proteinExistence type="predicted"/>
<dbReference type="PANTHER" id="PTHR31218">
    <property type="entry name" value="WAT1-RELATED PROTEIN"/>
    <property type="match status" value="1"/>
</dbReference>
<dbReference type="OrthoDB" id="1728340at2759"/>
<feature type="non-terminal residue" evidence="4">
    <location>
        <position position="103"/>
    </location>
</feature>
<protein>
    <recommendedName>
        <fullName evidence="6">WAT1-related protein</fullName>
    </recommendedName>
</protein>
<dbReference type="AlphaFoldDB" id="A0A7J8V365"/>
<dbReference type="GO" id="GO:0022857">
    <property type="term" value="F:transmembrane transporter activity"/>
    <property type="evidence" value="ECO:0007669"/>
    <property type="project" value="InterPro"/>
</dbReference>
<keyword evidence="1" id="KW-0812">Transmembrane</keyword>